<evidence type="ECO:0000313" key="4">
    <source>
        <dbReference type="EMBL" id="SVA79933.1"/>
    </source>
</evidence>
<evidence type="ECO:0000256" key="1">
    <source>
        <dbReference type="ARBA" id="ARBA00023267"/>
    </source>
</evidence>
<dbReference type="Gene3D" id="2.40.50.100">
    <property type="match status" value="1"/>
</dbReference>
<protein>
    <recommendedName>
        <fullName evidence="3">Lipoyl-binding domain-containing protein</fullName>
    </recommendedName>
</protein>
<dbReference type="PANTHER" id="PTHR45266:SF3">
    <property type="entry name" value="OXALOACETATE DECARBOXYLASE ALPHA CHAIN"/>
    <property type="match status" value="1"/>
</dbReference>
<gene>
    <name evidence="4" type="ORF">METZ01_LOCUS132787</name>
</gene>
<sequence length="136" mass="14454">MGEKRNVTVDGEEFEVDVERDGDAWKVRVGGREFSIQVDGGGPSEVTRGSTGRSRRRNLSGTISSSIPGKVVSLHVAEGDRVKEGDVLLILEAMKMQNEIQAPISGTVGEVNCESGDSVEANVPLVIIEPSDESAS</sequence>
<dbReference type="AlphaFoldDB" id="A0A381YTP5"/>
<dbReference type="InterPro" id="IPR000089">
    <property type="entry name" value="Biotin_lipoyl"/>
</dbReference>
<dbReference type="Pfam" id="PF00364">
    <property type="entry name" value="Biotin_lipoyl"/>
    <property type="match status" value="1"/>
</dbReference>
<feature type="domain" description="Lipoyl-binding" evidence="3">
    <location>
        <begin position="54"/>
        <end position="129"/>
    </location>
</feature>
<name>A0A381YTP5_9ZZZZ</name>
<evidence type="ECO:0000259" key="3">
    <source>
        <dbReference type="PROSITE" id="PS50968"/>
    </source>
</evidence>
<reference evidence="4" key="1">
    <citation type="submission" date="2018-05" db="EMBL/GenBank/DDBJ databases">
        <authorList>
            <person name="Lanie J.A."/>
            <person name="Ng W.-L."/>
            <person name="Kazmierczak K.M."/>
            <person name="Andrzejewski T.M."/>
            <person name="Davidsen T.M."/>
            <person name="Wayne K.J."/>
            <person name="Tettelin H."/>
            <person name="Glass J.I."/>
            <person name="Rusch D."/>
            <person name="Podicherti R."/>
            <person name="Tsui H.-C.T."/>
            <person name="Winkler M.E."/>
        </authorList>
    </citation>
    <scope>NUCLEOTIDE SEQUENCE</scope>
</reference>
<keyword evidence="1" id="KW-0092">Biotin</keyword>
<dbReference type="PANTHER" id="PTHR45266">
    <property type="entry name" value="OXALOACETATE DECARBOXYLASE ALPHA CHAIN"/>
    <property type="match status" value="1"/>
</dbReference>
<dbReference type="InterPro" id="IPR001882">
    <property type="entry name" value="Biotin_BS"/>
</dbReference>
<dbReference type="FunFam" id="2.40.50.100:FF:000003">
    <property type="entry name" value="Acetyl-CoA carboxylase biotin carboxyl carrier protein"/>
    <property type="match status" value="1"/>
</dbReference>
<accession>A0A381YTP5</accession>
<dbReference type="InterPro" id="IPR011053">
    <property type="entry name" value="Single_hybrid_motif"/>
</dbReference>
<dbReference type="CDD" id="cd06850">
    <property type="entry name" value="biotinyl_domain"/>
    <property type="match status" value="1"/>
</dbReference>
<dbReference type="InterPro" id="IPR050709">
    <property type="entry name" value="Biotin_Carboxyl_Carrier/Decarb"/>
</dbReference>
<evidence type="ECO:0000256" key="2">
    <source>
        <dbReference type="SAM" id="MobiDB-lite"/>
    </source>
</evidence>
<feature type="region of interest" description="Disordered" evidence="2">
    <location>
        <begin position="36"/>
        <end position="62"/>
    </location>
</feature>
<proteinExistence type="predicted"/>
<dbReference type="PROSITE" id="PS50968">
    <property type="entry name" value="BIOTINYL_LIPOYL"/>
    <property type="match status" value="1"/>
</dbReference>
<dbReference type="SUPFAM" id="SSF51230">
    <property type="entry name" value="Single hybrid motif"/>
    <property type="match status" value="1"/>
</dbReference>
<dbReference type="PROSITE" id="PS00188">
    <property type="entry name" value="BIOTIN"/>
    <property type="match status" value="1"/>
</dbReference>
<organism evidence="4">
    <name type="scientific">marine metagenome</name>
    <dbReference type="NCBI Taxonomy" id="408172"/>
    <lineage>
        <taxon>unclassified sequences</taxon>
        <taxon>metagenomes</taxon>
        <taxon>ecological metagenomes</taxon>
    </lineage>
</organism>
<dbReference type="EMBL" id="UINC01018944">
    <property type="protein sequence ID" value="SVA79933.1"/>
    <property type="molecule type" value="Genomic_DNA"/>
</dbReference>